<evidence type="ECO:0000313" key="2">
    <source>
        <dbReference type="EMBL" id="SEJ84246.1"/>
    </source>
</evidence>
<dbReference type="AlphaFoldDB" id="A0A1H7C480"/>
<organism evidence="2 3">
    <name type="scientific">Propionispira arboris</name>
    <dbReference type="NCBI Taxonomy" id="84035"/>
    <lineage>
        <taxon>Bacteria</taxon>
        <taxon>Bacillati</taxon>
        <taxon>Bacillota</taxon>
        <taxon>Negativicutes</taxon>
        <taxon>Selenomonadales</taxon>
        <taxon>Selenomonadaceae</taxon>
        <taxon>Propionispira</taxon>
    </lineage>
</organism>
<gene>
    <name evidence="2" type="ORF">SAMN05660742_11942</name>
</gene>
<evidence type="ECO:0000313" key="3">
    <source>
        <dbReference type="Proteomes" id="UP000199662"/>
    </source>
</evidence>
<keyword evidence="3" id="KW-1185">Reference proteome</keyword>
<dbReference type="EMBL" id="FNZK01000019">
    <property type="protein sequence ID" value="SEJ84246.1"/>
    <property type="molecule type" value="Genomic_DNA"/>
</dbReference>
<accession>A0A1H7C480</accession>
<feature type="chain" id="PRO_5011587805" evidence="1">
    <location>
        <begin position="35"/>
        <end position="51"/>
    </location>
</feature>
<name>A0A1H7C480_9FIRM</name>
<sequence length="51" mass="5623">MENLLNSKLKVNKFKFAIFILMIVLSLMDNGAEAATTAVNAKADIEYKFAA</sequence>
<reference evidence="2 3" key="1">
    <citation type="submission" date="2016-10" db="EMBL/GenBank/DDBJ databases">
        <authorList>
            <person name="de Groot N.N."/>
        </authorList>
    </citation>
    <scope>NUCLEOTIDE SEQUENCE [LARGE SCALE GENOMIC DNA]</scope>
    <source>
        <strain evidence="2 3">DSM 2179</strain>
    </source>
</reference>
<feature type="signal peptide" evidence="1">
    <location>
        <begin position="1"/>
        <end position="34"/>
    </location>
</feature>
<dbReference type="RefSeq" id="WP_177177633.1">
    <property type="nucleotide sequence ID" value="NZ_FNZK01000019.1"/>
</dbReference>
<dbReference type="Proteomes" id="UP000199662">
    <property type="component" value="Unassembled WGS sequence"/>
</dbReference>
<protein>
    <submittedName>
        <fullName evidence="2">Beta-lactamase class A</fullName>
    </submittedName>
</protein>
<proteinExistence type="predicted"/>
<evidence type="ECO:0000256" key="1">
    <source>
        <dbReference type="SAM" id="SignalP"/>
    </source>
</evidence>
<keyword evidence="1" id="KW-0732">Signal</keyword>